<dbReference type="GO" id="GO:0005785">
    <property type="term" value="C:signal recognition particle receptor complex"/>
    <property type="evidence" value="ECO:0007669"/>
    <property type="project" value="InterPro"/>
</dbReference>
<feature type="compositionally biased region" description="Basic and acidic residues" evidence="8">
    <location>
        <begin position="179"/>
        <end position="199"/>
    </location>
</feature>
<evidence type="ECO:0000256" key="1">
    <source>
        <dbReference type="ARBA" id="ARBA00004397"/>
    </source>
</evidence>
<feature type="region of interest" description="Disordered" evidence="8">
    <location>
        <begin position="284"/>
        <end position="306"/>
    </location>
</feature>
<dbReference type="GO" id="GO:0005047">
    <property type="term" value="F:signal recognition particle binding"/>
    <property type="evidence" value="ECO:0007669"/>
    <property type="project" value="InterPro"/>
</dbReference>
<dbReference type="CDD" id="cd17876">
    <property type="entry name" value="SRalpha_C"/>
    <property type="match status" value="1"/>
</dbReference>
<evidence type="ECO:0000256" key="4">
    <source>
        <dbReference type="ARBA" id="ARBA00022824"/>
    </source>
</evidence>
<evidence type="ECO:0000313" key="11">
    <source>
        <dbReference type="Proteomes" id="UP000318582"/>
    </source>
</evidence>
<evidence type="ECO:0000256" key="2">
    <source>
        <dbReference type="ARBA" id="ARBA00008531"/>
    </source>
</evidence>
<dbReference type="Gene3D" id="3.40.50.300">
    <property type="entry name" value="P-loop containing nucleotide triphosphate hydrolases"/>
    <property type="match status" value="1"/>
</dbReference>
<dbReference type="GO" id="GO:0006886">
    <property type="term" value="P:intracellular protein transport"/>
    <property type="evidence" value="ECO:0007669"/>
    <property type="project" value="InterPro"/>
</dbReference>
<dbReference type="InterPro" id="IPR036225">
    <property type="entry name" value="SRP/SRP_N"/>
</dbReference>
<feature type="compositionally biased region" description="Polar residues" evidence="8">
    <location>
        <begin position="212"/>
        <end position="221"/>
    </location>
</feature>
<keyword evidence="6" id="KW-0472">Membrane</keyword>
<name>A0A507ECL8_9FUNG</name>
<feature type="region of interest" description="Disordered" evidence="8">
    <location>
        <begin position="147"/>
        <end position="254"/>
    </location>
</feature>
<evidence type="ECO:0000256" key="7">
    <source>
        <dbReference type="ARBA" id="ARBA00023170"/>
    </source>
</evidence>
<dbReference type="Gene3D" id="1.20.120.140">
    <property type="entry name" value="Signal recognition particle SRP54, nucleotide-binding domain"/>
    <property type="match status" value="1"/>
</dbReference>
<comment type="similarity">
    <text evidence="2">Belongs to the GTP-binding SRP family.</text>
</comment>
<dbReference type="AlphaFoldDB" id="A0A507ECL8"/>
<dbReference type="Pfam" id="PF02881">
    <property type="entry name" value="SRP54_N"/>
    <property type="match status" value="1"/>
</dbReference>
<evidence type="ECO:0000256" key="3">
    <source>
        <dbReference type="ARBA" id="ARBA00022741"/>
    </source>
</evidence>
<dbReference type="GO" id="GO:0003924">
    <property type="term" value="F:GTPase activity"/>
    <property type="evidence" value="ECO:0007669"/>
    <property type="project" value="InterPro"/>
</dbReference>
<dbReference type="InterPro" id="IPR027417">
    <property type="entry name" value="P-loop_NTPase"/>
</dbReference>
<dbReference type="GO" id="GO:0006614">
    <property type="term" value="P:SRP-dependent cotranslational protein targeting to membrane"/>
    <property type="evidence" value="ECO:0007669"/>
    <property type="project" value="InterPro"/>
</dbReference>
<evidence type="ECO:0000256" key="6">
    <source>
        <dbReference type="ARBA" id="ARBA00023136"/>
    </source>
</evidence>
<organism evidence="10 11">
    <name type="scientific">Powellomyces hirtus</name>
    <dbReference type="NCBI Taxonomy" id="109895"/>
    <lineage>
        <taxon>Eukaryota</taxon>
        <taxon>Fungi</taxon>
        <taxon>Fungi incertae sedis</taxon>
        <taxon>Chytridiomycota</taxon>
        <taxon>Chytridiomycota incertae sedis</taxon>
        <taxon>Chytridiomycetes</taxon>
        <taxon>Spizellomycetales</taxon>
        <taxon>Powellomycetaceae</taxon>
        <taxon>Powellomyces</taxon>
    </lineage>
</organism>
<dbReference type="InterPro" id="IPR000897">
    <property type="entry name" value="SRP54_GTPase_dom"/>
</dbReference>
<dbReference type="Pfam" id="PF04086">
    <property type="entry name" value="SRP-alpha_N"/>
    <property type="match status" value="1"/>
</dbReference>
<dbReference type="InterPro" id="IPR007222">
    <property type="entry name" value="Sig_recog_particle_rcpt_asu_N"/>
</dbReference>
<dbReference type="STRING" id="109895.A0A507ECL8"/>
<reference evidence="10 11" key="1">
    <citation type="journal article" date="2019" name="Sci. Rep.">
        <title>Comparative genomics of chytrid fungi reveal insights into the obligate biotrophic and pathogenic lifestyle of Synchytrium endobioticum.</title>
        <authorList>
            <person name="van de Vossenberg B.T.L.H."/>
            <person name="Warris S."/>
            <person name="Nguyen H.D.T."/>
            <person name="van Gent-Pelzer M.P.E."/>
            <person name="Joly D.L."/>
            <person name="van de Geest H.C."/>
            <person name="Bonants P.J.M."/>
            <person name="Smith D.S."/>
            <person name="Levesque C.A."/>
            <person name="van der Lee T.A.J."/>
        </authorList>
    </citation>
    <scope>NUCLEOTIDE SEQUENCE [LARGE SCALE GENOMIC DNA]</scope>
    <source>
        <strain evidence="10 11">CBS 809.83</strain>
    </source>
</reference>
<feature type="domain" description="SRP54-type proteins GTP-binding" evidence="9">
    <location>
        <begin position="596"/>
        <end position="609"/>
    </location>
</feature>
<evidence type="ECO:0000256" key="8">
    <source>
        <dbReference type="SAM" id="MobiDB-lite"/>
    </source>
</evidence>
<feature type="compositionally biased region" description="Low complexity" evidence="8">
    <location>
        <begin position="156"/>
        <end position="173"/>
    </location>
</feature>
<keyword evidence="3" id="KW-0547">Nucleotide-binding</keyword>
<dbReference type="SMART" id="SM00382">
    <property type="entry name" value="AAA"/>
    <property type="match status" value="1"/>
</dbReference>
<keyword evidence="11" id="KW-1185">Reference proteome</keyword>
<evidence type="ECO:0000256" key="5">
    <source>
        <dbReference type="ARBA" id="ARBA00023134"/>
    </source>
</evidence>
<evidence type="ECO:0000259" key="9">
    <source>
        <dbReference type="PROSITE" id="PS00300"/>
    </source>
</evidence>
<comment type="subcellular location">
    <subcellularLocation>
        <location evidence="1">Endoplasmic reticulum membrane</location>
        <topology evidence="1">Peripheral membrane protein</topology>
        <orientation evidence="1">Cytoplasmic side</orientation>
    </subcellularLocation>
</comment>
<dbReference type="Gene3D" id="3.30.450.60">
    <property type="match status" value="1"/>
</dbReference>
<dbReference type="Pfam" id="PF00448">
    <property type="entry name" value="SRP54"/>
    <property type="match status" value="1"/>
</dbReference>
<proteinExistence type="inferred from homology"/>
<dbReference type="FunFam" id="3.40.50.300:FF:000188">
    <property type="entry name" value="signal recognition particle receptor subunit alpha"/>
    <property type="match status" value="1"/>
</dbReference>
<dbReference type="InterPro" id="IPR013822">
    <property type="entry name" value="Signal_recog_particl_SRP54_hlx"/>
</dbReference>
<gene>
    <name evidence="10" type="ORF">PhCBS80983_g00884</name>
</gene>
<dbReference type="SUPFAM" id="SSF64356">
    <property type="entry name" value="SNARE-like"/>
    <property type="match status" value="1"/>
</dbReference>
<dbReference type="GO" id="GO:0005525">
    <property type="term" value="F:GTP binding"/>
    <property type="evidence" value="ECO:0007669"/>
    <property type="project" value="UniProtKB-KW"/>
</dbReference>
<dbReference type="PANTHER" id="PTHR43134">
    <property type="entry name" value="SIGNAL RECOGNITION PARTICLE RECEPTOR SUBUNIT ALPHA"/>
    <property type="match status" value="1"/>
</dbReference>
<dbReference type="Proteomes" id="UP000318582">
    <property type="component" value="Unassembled WGS sequence"/>
</dbReference>
<dbReference type="SUPFAM" id="SSF47364">
    <property type="entry name" value="Domain of the SRP/SRP receptor G-proteins"/>
    <property type="match status" value="1"/>
</dbReference>
<dbReference type="SUPFAM" id="SSF52540">
    <property type="entry name" value="P-loop containing nucleoside triphosphate hydrolases"/>
    <property type="match status" value="1"/>
</dbReference>
<keyword evidence="4" id="KW-0256">Endoplasmic reticulum</keyword>
<dbReference type="CDD" id="cd14826">
    <property type="entry name" value="SR_alpha_SRX"/>
    <property type="match status" value="1"/>
</dbReference>
<keyword evidence="7" id="KW-0675">Receptor</keyword>
<dbReference type="InterPro" id="IPR011012">
    <property type="entry name" value="Longin-like_dom_sf"/>
</dbReference>
<dbReference type="PROSITE" id="PS00300">
    <property type="entry name" value="SRP54"/>
    <property type="match status" value="1"/>
</dbReference>
<protein>
    <recommendedName>
        <fullName evidence="9">SRP54-type proteins GTP-binding domain-containing protein</fullName>
    </recommendedName>
</protein>
<dbReference type="InterPro" id="IPR042101">
    <property type="entry name" value="SRP54_N_sf"/>
</dbReference>
<sequence>MLDTVTVLTKGGHVLWSKAYSTITASGQNNPIDSLVRRVLIEELASNPAEGYTKDSYQVKWTFANELGLIFVIVYQKILQLAYIDELLEAFKRLFCSSYEFQLKDATVLHEYSAFEEKFDTLLTALEVEDTQKQKVKAPRRFQDTKAFKNTLAAQSPETSSATSDASSSPTDAKGGASEGDKLDDKLKALGLGRRDGKKASGGRRTPKRGITSASNSNGSLDASPRPELKKAPRTWVGGMASEGSTESLDYSDSKAEDAVMSSQELIGSHMGSRTKEGLYDAAEMDDRASDSEEDGEDTSISAAPTTSRGGLFSFFQNLTAAKTLTREDLDPMMAKMREHMINKNVASDVADHLCQSVTESLTGSKLGKFTSLMKTIKQNLEPSIRKILTPRTSTDLLRDIFSAQNSGRPYTITFVGVNGVGKSTNLSKICFWLLQNNLKVLIAACDTFRSGAVEQLRVHVRNLGAVHPGSTVELFDRGYGKDPAGIAKDAISYAANGGFDVVLIDTAGRMQDNEPLMRALAKLVTTNNPDKIIFVGEALVGNEAVDQLTKFNQALKDFSGVREPRQIDGIVLSKFDTIDDKVGAALSMTYTTGQPILFVGTGQTYTDLRRMNVKSIVNSLLAK</sequence>
<dbReference type="EMBL" id="QEAQ01000005">
    <property type="protein sequence ID" value="TPX61859.1"/>
    <property type="molecule type" value="Genomic_DNA"/>
</dbReference>
<dbReference type="InterPro" id="IPR003593">
    <property type="entry name" value="AAA+_ATPase"/>
</dbReference>
<evidence type="ECO:0000313" key="10">
    <source>
        <dbReference type="EMBL" id="TPX61859.1"/>
    </source>
</evidence>
<comment type="caution">
    <text evidence="10">The sequence shown here is derived from an EMBL/GenBank/DDBJ whole genome shotgun (WGS) entry which is preliminary data.</text>
</comment>
<accession>A0A507ECL8</accession>
<keyword evidence="5" id="KW-0342">GTP-binding</keyword>
<dbReference type="SMART" id="SM00962">
    <property type="entry name" value="SRP54"/>
    <property type="match status" value="1"/>
</dbReference>
<dbReference type="PANTHER" id="PTHR43134:SF1">
    <property type="entry name" value="SIGNAL RECOGNITION PARTICLE RECEPTOR SUBUNIT ALPHA"/>
    <property type="match status" value="1"/>
</dbReference>